<keyword evidence="3" id="KW-0443">Lipid metabolism</keyword>
<dbReference type="RefSeq" id="WP_149852788.1">
    <property type="nucleotide sequence ID" value="NZ_VUOB01000054.1"/>
</dbReference>
<dbReference type="OrthoDB" id="569821at2"/>
<gene>
    <name evidence="5" type="ORF">F0L68_27895</name>
</gene>
<accession>A0A5B2WWA4</accession>
<keyword evidence="2" id="KW-0442">Lipid degradation</keyword>
<keyword evidence="4" id="KW-0472">Membrane</keyword>
<evidence type="ECO:0000313" key="5">
    <source>
        <dbReference type="EMBL" id="KAA2256001.1"/>
    </source>
</evidence>
<reference evidence="5 6" key="2">
    <citation type="submission" date="2019-09" db="EMBL/GenBank/DDBJ databases">
        <authorList>
            <person name="Jin C."/>
        </authorList>
    </citation>
    <scope>NUCLEOTIDE SEQUENCE [LARGE SCALE GENOMIC DNA]</scope>
    <source>
        <strain evidence="5 6">AN110305</strain>
    </source>
</reference>
<dbReference type="Gene3D" id="3.40.50.1820">
    <property type="entry name" value="alpha/beta hydrolase"/>
    <property type="match status" value="1"/>
</dbReference>
<name>A0A5B2WWA4_9PSEU</name>
<comment type="caution">
    <text evidence="5">The sequence shown here is derived from an EMBL/GenBank/DDBJ whole genome shotgun (WGS) entry which is preliminary data.</text>
</comment>
<evidence type="ECO:0000256" key="2">
    <source>
        <dbReference type="ARBA" id="ARBA00022963"/>
    </source>
</evidence>
<evidence type="ECO:0000256" key="4">
    <source>
        <dbReference type="SAM" id="Phobius"/>
    </source>
</evidence>
<evidence type="ECO:0000256" key="3">
    <source>
        <dbReference type="ARBA" id="ARBA00023098"/>
    </source>
</evidence>
<dbReference type="InterPro" id="IPR029058">
    <property type="entry name" value="AB_hydrolase_fold"/>
</dbReference>
<keyword evidence="4" id="KW-1133">Transmembrane helix</keyword>
<keyword evidence="6" id="KW-1185">Reference proteome</keyword>
<feature type="transmembrane region" description="Helical" evidence="4">
    <location>
        <begin position="12"/>
        <end position="35"/>
    </location>
</feature>
<reference evidence="5 6" key="1">
    <citation type="submission" date="2019-09" db="EMBL/GenBank/DDBJ databases">
        <title>Goodfellowia gen. nov., a new genus of the Pseudonocardineae related to Actinoalloteichus, containing Goodfellowia coeruleoviolacea gen. nov., comb. nov. gen. nov., comb. nov.</title>
        <authorList>
            <person name="Labeda D."/>
        </authorList>
    </citation>
    <scope>NUCLEOTIDE SEQUENCE [LARGE SCALE GENOMIC DNA]</scope>
    <source>
        <strain evidence="5 6">AN110305</strain>
    </source>
</reference>
<dbReference type="EMBL" id="VUOB01000054">
    <property type="protein sequence ID" value="KAA2256001.1"/>
    <property type="molecule type" value="Genomic_DNA"/>
</dbReference>
<evidence type="ECO:0000313" key="6">
    <source>
        <dbReference type="Proteomes" id="UP000323454"/>
    </source>
</evidence>
<dbReference type="PANTHER" id="PTHR10272:SF0">
    <property type="entry name" value="PLATELET-ACTIVATING FACTOR ACETYLHYDROLASE"/>
    <property type="match status" value="1"/>
</dbReference>
<dbReference type="SUPFAM" id="SSF53474">
    <property type="entry name" value="alpha/beta-Hydrolases"/>
    <property type="match status" value="1"/>
</dbReference>
<proteinExistence type="predicted"/>
<evidence type="ECO:0000256" key="1">
    <source>
        <dbReference type="ARBA" id="ARBA00022801"/>
    </source>
</evidence>
<organism evidence="5 6">
    <name type="scientific">Solihabitans fulvus</name>
    <dbReference type="NCBI Taxonomy" id="1892852"/>
    <lineage>
        <taxon>Bacteria</taxon>
        <taxon>Bacillati</taxon>
        <taxon>Actinomycetota</taxon>
        <taxon>Actinomycetes</taxon>
        <taxon>Pseudonocardiales</taxon>
        <taxon>Pseudonocardiaceae</taxon>
        <taxon>Solihabitans</taxon>
    </lineage>
</organism>
<dbReference type="Pfam" id="PF03403">
    <property type="entry name" value="PAF-AH_p_II"/>
    <property type="match status" value="2"/>
</dbReference>
<protein>
    <submittedName>
        <fullName evidence="5">Family membership</fullName>
    </submittedName>
</protein>
<dbReference type="PANTHER" id="PTHR10272">
    <property type="entry name" value="PLATELET-ACTIVATING FACTOR ACETYLHYDROLASE"/>
    <property type="match status" value="1"/>
</dbReference>
<dbReference type="AlphaFoldDB" id="A0A5B2WWA4"/>
<sequence length="410" mass="44423">MAERRRKFVRRFLKVLAVLAAVVVIGISTVLGLLWGEHRSDLTLPAPTGPFAVARTSYDWVDQSRTDGFAPDPSQKRELVVWIWYPADPATGSGPADYMPTPWRTALANYQGPLNSTFLSRDPAVVHTHSIADARVATDQPTFPVVLLRSGVGALATEYTTFAEDLASHGYVVVGMDTPYSTSVMVMADGRVVTKTDMGNPGDADITAEEQNRRADALIPVWTADSRFVLDQLERLNDQDPSGRFTHRLNTKAVGAVGHSFGGATAAQFCHDDARCAAGIDLDGAPHGPVVHDGLHRPFLFLTADHGDKLGDVDRAIRADIQSIYGGLPQDGRFWMAVKGTGHFNFSDQSLIKDGTLSKLLGATGSIDQRRGLAVMAGCIQQFFDHYLKADPADFSATVSRLYPEARADG</sequence>
<dbReference type="Proteomes" id="UP000323454">
    <property type="component" value="Unassembled WGS sequence"/>
</dbReference>
<keyword evidence="4" id="KW-0812">Transmembrane</keyword>
<keyword evidence="1" id="KW-0378">Hydrolase</keyword>
<dbReference type="GO" id="GO:0003847">
    <property type="term" value="F:1-alkyl-2-acetylglycerophosphocholine esterase activity"/>
    <property type="evidence" value="ECO:0007669"/>
    <property type="project" value="TreeGrafter"/>
</dbReference>
<dbReference type="GO" id="GO:0016042">
    <property type="term" value="P:lipid catabolic process"/>
    <property type="evidence" value="ECO:0007669"/>
    <property type="project" value="UniProtKB-KW"/>
</dbReference>